<proteinExistence type="predicted"/>
<organism evidence="1">
    <name type="scientific">Rhizophora mucronata</name>
    <name type="common">Asiatic mangrove</name>
    <dbReference type="NCBI Taxonomy" id="61149"/>
    <lineage>
        <taxon>Eukaryota</taxon>
        <taxon>Viridiplantae</taxon>
        <taxon>Streptophyta</taxon>
        <taxon>Embryophyta</taxon>
        <taxon>Tracheophyta</taxon>
        <taxon>Spermatophyta</taxon>
        <taxon>Magnoliopsida</taxon>
        <taxon>eudicotyledons</taxon>
        <taxon>Gunneridae</taxon>
        <taxon>Pentapetalae</taxon>
        <taxon>rosids</taxon>
        <taxon>fabids</taxon>
        <taxon>Malpighiales</taxon>
        <taxon>Rhizophoraceae</taxon>
        <taxon>Rhizophora</taxon>
    </lineage>
</organism>
<dbReference type="EMBL" id="GGEC01064195">
    <property type="protein sequence ID" value="MBX44679.1"/>
    <property type="molecule type" value="Transcribed_RNA"/>
</dbReference>
<dbReference type="AlphaFoldDB" id="A0A2P2NQB6"/>
<evidence type="ECO:0000313" key="1">
    <source>
        <dbReference type="EMBL" id="MBX44679.1"/>
    </source>
</evidence>
<name>A0A2P2NQB6_RHIMU</name>
<accession>A0A2P2NQB6</accession>
<protein>
    <submittedName>
        <fullName evidence="1">Uncharacterized protein</fullName>
    </submittedName>
</protein>
<reference evidence="1" key="1">
    <citation type="submission" date="2018-02" db="EMBL/GenBank/DDBJ databases">
        <title>Rhizophora mucronata_Transcriptome.</title>
        <authorList>
            <person name="Meera S.P."/>
            <person name="Sreeshan A."/>
            <person name="Augustine A."/>
        </authorList>
    </citation>
    <scope>NUCLEOTIDE SEQUENCE</scope>
    <source>
        <tissue evidence="1">Leaf</tissue>
    </source>
</reference>
<sequence>MDRASRTYSFHVLTADILICKRTGKERKMPCESSNIFAVNNRSHSK</sequence>